<comment type="catalytic activity">
    <reaction evidence="1">
        <text>Random endo-hydrolysis of N-acetyl-beta-D-glucosaminide (1-&gt;4)-beta-linkages in chitin and chitodextrins.</text>
        <dbReference type="EC" id="3.2.1.14"/>
    </reaction>
</comment>
<dbReference type="InterPro" id="IPR036573">
    <property type="entry name" value="CBM_sf_5/12"/>
</dbReference>
<dbReference type="InterPro" id="IPR003610">
    <property type="entry name" value="CBM5/12"/>
</dbReference>
<feature type="region of interest" description="Disordered" evidence="9">
    <location>
        <begin position="556"/>
        <end position="578"/>
    </location>
</feature>
<feature type="signal peptide" evidence="10">
    <location>
        <begin position="1"/>
        <end position="31"/>
    </location>
</feature>
<evidence type="ECO:0000256" key="2">
    <source>
        <dbReference type="ARBA" id="ARBA00012729"/>
    </source>
</evidence>
<dbReference type="InterPro" id="IPR017853">
    <property type="entry name" value="GH"/>
</dbReference>
<evidence type="ECO:0000256" key="4">
    <source>
        <dbReference type="ARBA" id="ARBA00023024"/>
    </source>
</evidence>
<dbReference type="GO" id="GO:0008843">
    <property type="term" value="F:endochitinase activity"/>
    <property type="evidence" value="ECO:0007669"/>
    <property type="project" value="UniProtKB-EC"/>
</dbReference>
<evidence type="ECO:0000259" key="11">
    <source>
        <dbReference type="PROSITE" id="PS51910"/>
    </source>
</evidence>
<reference evidence="12 13" key="1">
    <citation type="submission" date="2017-11" db="EMBL/GenBank/DDBJ databases">
        <title>Genomic Encyclopedia of Archaeal and Bacterial Type Strains, Phase II (KMG-II): From Individual Species to Whole Genera.</title>
        <authorList>
            <person name="Goeker M."/>
        </authorList>
    </citation>
    <scope>NUCLEOTIDE SEQUENCE [LARGE SCALE GENOMIC DNA]</scope>
    <source>
        <strain evidence="12 13">DSM 25478</strain>
    </source>
</reference>
<sequence>MTPRHPRRGAAVALAATVAIAASALAAPAVAAPAPAAKAPVVDGPAEINGFRSVGYFQAHAPNPEGRNYQVADIIRSGAIDDLTHINYSFGNVTTDLVCDIVDVEGEGDPENDFTRTVSAKDSVDGKADKKNQKLAGNFNQLKKLKKVSPDTKIMISLGGWTWSDNFSDAASTEAGRKKLVKSCVDLYIKGNLPEIDGKGGKGVAKGIFDGIDIDWEWPAADGEQPSPRPAEDKANFLALLQEFRTQLDAYGAKTGEDYLLSGFAPAGWAPRTNGGWVDPIAVEAFDYINVQGYDYHGGWVGNRTGHQGNLHVYDWPVDPTAPDGAQTQANWGLAADGLMNAYKAAGYSGDQLNLGMAMYGQGWEGVSDAKPGSAATASIGTPTYKELRNAGTEYYDEVAGAGYIYDGDKWYSLDTVRSVTAKAEWLATNGFGGAMWWDISGDYENELGDAVGSTFRAATPGPAVADNCAAPWYGTGIYSGKDVVSFEGDEYAAQWWTRDQKPGDVNGPWKKIGPCGTAPAVDADQCAPAWDAAATYSGGDKVSRAGVNHTARWWTRGEQPGTNPTGAWAAGQPCTTA</sequence>
<dbReference type="RefSeq" id="WP_100423352.1">
    <property type="nucleotide sequence ID" value="NZ_BOOX01000001.1"/>
</dbReference>
<keyword evidence="4" id="KW-0146">Chitin degradation</keyword>
<protein>
    <recommendedName>
        <fullName evidence="2">chitinase</fullName>
        <ecNumber evidence="2">3.2.1.14</ecNumber>
    </recommendedName>
</protein>
<keyword evidence="10" id="KW-0732">Signal</keyword>
<evidence type="ECO:0000256" key="8">
    <source>
        <dbReference type="RuleBase" id="RU004453"/>
    </source>
</evidence>
<dbReference type="PROSITE" id="PS51910">
    <property type="entry name" value="GH18_2"/>
    <property type="match status" value="1"/>
</dbReference>
<organism evidence="12 13">
    <name type="scientific">Sediminihabitans luteus</name>
    <dbReference type="NCBI Taxonomy" id="1138585"/>
    <lineage>
        <taxon>Bacteria</taxon>
        <taxon>Bacillati</taxon>
        <taxon>Actinomycetota</taxon>
        <taxon>Actinomycetes</taxon>
        <taxon>Micrococcales</taxon>
        <taxon>Cellulomonadaceae</taxon>
        <taxon>Sediminihabitans</taxon>
    </lineage>
</organism>
<keyword evidence="6 7" id="KW-0326">Glycosidase</keyword>
<dbReference type="OrthoDB" id="99456at2"/>
<dbReference type="SUPFAM" id="SSF51445">
    <property type="entry name" value="(Trans)glycosidases"/>
    <property type="match status" value="1"/>
</dbReference>
<dbReference type="PROSITE" id="PS01095">
    <property type="entry name" value="GH18_1"/>
    <property type="match status" value="1"/>
</dbReference>
<dbReference type="SMART" id="SM00636">
    <property type="entry name" value="Glyco_18"/>
    <property type="match status" value="1"/>
</dbReference>
<dbReference type="Proteomes" id="UP000231693">
    <property type="component" value="Unassembled WGS sequence"/>
</dbReference>
<dbReference type="GO" id="GO:0005975">
    <property type="term" value="P:carbohydrate metabolic process"/>
    <property type="evidence" value="ECO:0007669"/>
    <property type="project" value="InterPro"/>
</dbReference>
<evidence type="ECO:0000256" key="5">
    <source>
        <dbReference type="ARBA" id="ARBA00023277"/>
    </source>
</evidence>
<feature type="domain" description="GH18" evidence="11">
    <location>
        <begin position="51"/>
        <end position="459"/>
    </location>
</feature>
<dbReference type="GO" id="GO:0005576">
    <property type="term" value="C:extracellular region"/>
    <property type="evidence" value="ECO:0007669"/>
    <property type="project" value="InterPro"/>
</dbReference>
<evidence type="ECO:0000256" key="1">
    <source>
        <dbReference type="ARBA" id="ARBA00000822"/>
    </source>
</evidence>
<dbReference type="EC" id="3.2.1.14" evidence="2"/>
<comment type="caution">
    <text evidence="12">The sequence shown here is derived from an EMBL/GenBank/DDBJ whole genome shotgun (WGS) entry which is preliminary data.</text>
</comment>
<dbReference type="CDD" id="cd06548">
    <property type="entry name" value="GH18_chitinase"/>
    <property type="match status" value="1"/>
</dbReference>
<dbReference type="Gene3D" id="2.10.10.20">
    <property type="entry name" value="Carbohydrate-binding module superfamily 5/12"/>
    <property type="match status" value="2"/>
</dbReference>
<evidence type="ECO:0000256" key="7">
    <source>
        <dbReference type="RuleBase" id="RU000489"/>
    </source>
</evidence>
<dbReference type="CDD" id="cd12215">
    <property type="entry name" value="ChiC_BD"/>
    <property type="match status" value="2"/>
</dbReference>
<dbReference type="EMBL" id="PGFE01000003">
    <property type="protein sequence ID" value="PJJ70369.1"/>
    <property type="molecule type" value="Genomic_DNA"/>
</dbReference>
<keyword evidence="13" id="KW-1185">Reference proteome</keyword>
<evidence type="ECO:0000256" key="9">
    <source>
        <dbReference type="SAM" id="MobiDB-lite"/>
    </source>
</evidence>
<dbReference type="SMART" id="SM00495">
    <property type="entry name" value="ChtBD3"/>
    <property type="match status" value="2"/>
</dbReference>
<keyword evidence="4" id="KW-0624">Polysaccharide degradation</keyword>
<accession>A0A2M9CEQ8</accession>
<gene>
    <name evidence="12" type="ORF">CLV28_2204</name>
</gene>
<keyword evidence="3 7" id="KW-0378">Hydrolase</keyword>
<dbReference type="InterPro" id="IPR050314">
    <property type="entry name" value="Glycosyl_Hydrlase_18"/>
</dbReference>
<dbReference type="PANTHER" id="PTHR11177">
    <property type="entry name" value="CHITINASE"/>
    <property type="match status" value="1"/>
</dbReference>
<dbReference type="GO" id="GO:0006032">
    <property type="term" value="P:chitin catabolic process"/>
    <property type="evidence" value="ECO:0007669"/>
    <property type="project" value="UniProtKB-KW"/>
</dbReference>
<dbReference type="AlphaFoldDB" id="A0A2M9CEQ8"/>
<dbReference type="Pfam" id="PF02839">
    <property type="entry name" value="CBM_5_12"/>
    <property type="match status" value="1"/>
</dbReference>
<evidence type="ECO:0000256" key="3">
    <source>
        <dbReference type="ARBA" id="ARBA00022801"/>
    </source>
</evidence>
<proteinExistence type="inferred from homology"/>
<dbReference type="Gene3D" id="3.10.50.10">
    <property type="match status" value="1"/>
</dbReference>
<dbReference type="Gene3D" id="3.20.20.80">
    <property type="entry name" value="Glycosidases"/>
    <property type="match status" value="1"/>
</dbReference>
<dbReference type="GO" id="GO:0008061">
    <property type="term" value="F:chitin binding"/>
    <property type="evidence" value="ECO:0007669"/>
    <property type="project" value="InterPro"/>
</dbReference>
<evidence type="ECO:0000256" key="6">
    <source>
        <dbReference type="ARBA" id="ARBA00023295"/>
    </source>
</evidence>
<dbReference type="InterPro" id="IPR001223">
    <property type="entry name" value="Glyco_hydro18_cat"/>
</dbReference>
<dbReference type="PANTHER" id="PTHR11177:SF317">
    <property type="entry name" value="CHITINASE 12-RELATED"/>
    <property type="match status" value="1"/>
</dbReference>
<comment type="similarity">
    <text evidence="8">Belongs to the glycosyl hydrolase 18 family.</text>
</comment>
<dbReference type="InterPro" id="IPR029070">
    <property type="entry name" value="Chitinase_insertion_sf"/>
</dbReference>
<evidence type="ECO:0000256" key="10">
    <source>
        <dbReference type="SAM" id="SignalP"/>
    </source>
</evidence>
<evidence type="ECO:0000313" key="12">
    <source>
        <dbReference type="EMBL" id="PJJ70369.1"/>
    </source>
</evidence>
<dbReference type="InterPro" id="IPR001579">
    <property type="entry name" value="Glyco_hydro_18_chit_AS"/>
</dbReference>
<dbReference type="InterPro" id="IPR011583">
    <property type="entry name" value="Chitinase_II/V-like_cat"/>
</dbReference>
<name>A0A2M9CEQ8_9CELL</name>
<feature type="chain" id="PRO_5014715172" description="chitinase" evidence="10">
    <location>
        <begin position="32"/>
        <end position="578"/>
    </location>
</feature>
<keyword evidence="5" id="KW-0119">Carbohydrate metabolism</keyword>
<dbReference type="Pfam" id="PF00704">
    <property type="entry name" value="Glyco_hydro_18"/>
    <property type="match status" value="1"/>
</dbReference>
<dbReference type="SUPFAM" id="SSF51055">
    <property type="entry name" value="Carbohydrate binding domain"/>
    <property type="match status" value="2"/>
</dbReference>
<evidence type="ECO:0000313" key="13">
    <source>
        <dbReference type="Proteomes" id="UP000231693"/>
    </source>
</evidence>
<dbReference type="SUPFAM" id="SSF54556">
    <property type="entry name" value="Chitinase insertion domain"/>
    <property type="match status" value="1"/>
</dbReference>
<dbReference type="GO" id="GO:0030246">
    <property type="term" value="F:carbohydrate binding"/>
    <property type="evidence" value="ECO:0007669"/>
    <property type="project" value="InterPro"/>
</dbReference>